<keyword evidence="1" id="KW-0732">Signal</keyword>
<reference evidence="3" key="1">
    <citation type="submission" date="2015-01" db="EMBL/GenBank/DDBJ databases">
        <authorList>
            <person name="Aksoy S."/>
            <person name="Warren W."/>
            <person name="Wilson R.K."/>
        </authorList>
    </citation>
    <scope>NUCLEOTIDE SEQUENCE [LARGE SCALE GENOMIC DNA]</scope>
    <source>
        <strain evidence="3">IAEA</strain>
    </source>
</reference>
<dbReference type="Proteomes" id="UP000092460">
    <property type="component" value="Unassembled WGS sequence"/>
</dbReference>
<proteinExistence type="predicted"/>
<sequence length="68" mass="7564">MLHIILAILALTLGISNAILSSSISSLQKTAPEGGLSKETPLEPHHSIILHSTLQHYYGQYYYHSQFE</sequence>
<feature type="signal peptide" evidence="1">
    <location>
        <begin position="1"/>
        <end position="18"/>
    </location>
</feature>
<organism evidence="2 3">
    <name type="scientific">Glossina palpalis gambiensis</name>
    <dbReference type="NCBI Taxonomy" id="67801"/>
    <lineage>
        <taxon>Eukaryota</taxon>
        <taxon>Metazoa</taxon>
        <taxon>Ecdysozoa</taxon>
        <taxon>Arthropoda</taxon>
        <taxon>Hexapoda</taxon>
        <taxon>Insecta</taxon>
        <taxon>Pterygota</taxon>
        <taxon>Neoptera</taxon>
        <taxon>Endopterygota</taxon>
        <taxon>Diptera</taxon>
        <taxon>Brachycera</taxon>
        <taxon>Muscomorpha</taxon>
        <taxon>Hippoboscoidea</taxon>
        <taxon>Glossinidae</taxon>
        <taxon>Glossina</taxon>
    </lineage>
</organism>
<dbReference type="EnsemblMetazoa" id="GPPI024936-RA">
    <property type="protein sequence ID" value="GPPI024936-PA"/>
    <property type="gene ID" value="GPPI024936"/>
</dbReference>
<evidence type="ECO:0000313" key="3">
    <source>
        <dbReference type="Proteomes" id="UP000092460"/>
    </source>
</evidence>
<evidence type="ECO:0000256" key="1">
    <source>
        <dbReference type="SAM" id="SignalP"/>
    </source>
</evidence>
<keyword evidence="3" id="KW-1185">Reference proteome</keyword>
<name>A0A1B0BBL1_9MUSC</name>
<evidence type="ECO:0000313" key="2">
    <source>
        <dbReference type="EnsemblMetazoa" id="GPPI024936-PA"/>
    </source>
</evidence>
<accession>A0A1B0BBL1</accession>
<reference evidence="2" key="2">
    <citation type="submission" date="2020-05" db="UniProtKB">
        <authorList>
            <consortium name="EnsemblMetazoa"/>
        </authorList>
    </citation>
    <scope>IDENTIFICATION</scope>
    <source>
        <strain evidence="2">IAEA</strain>
    </source>
</reference>
<feature type="chain" id="PRO_5008404780" evidence="1">
    <location>
        <begin position="19"/>
        <end position="68"/>
    </location>
</feature>
<dbReference type="VEuPathDB" id="VectorBase:GPPI024936"/>
<protein>
    <submittedName>
        <fullName evidence="2">Uncharacterized protein</fullName>
    </submittedName>
</protein>
<dbReference type="AlphaFoldDB" id="A0A1B0BBL1"/>
<dbReference type="EMBL" id="JXJN01011526">
    <property type="status" value="NOT_ANNOTATED_CDS"/>
    <property type="molecule type" value="Genomic_DNA"/>
</dbReference>